<accession>A0ABR3LGI1</accession>
<dbReference type="EMBL" id="JAYMGO010000022">
    <property type="protein sequence ID" value="KAL1250782.1"/>
    <property type="molecule type" value="Genomic_DNA"/>
</dbReference>
<organism evidence="1 2">
    <name type="scientific">Cirrhinus molitorella</name>
    <name type="common">mud carp</name>
    <dbReference type="NCBI Taxonomy" id="172907"/>
    <lineage>
        <taxon>Eukaryota</taxon>
        <taxon>Metazoa</taxon>
        <taxon>Chordata</taxon>
        <taxon>Craniata</taxon>
        <taxon>Vertebrata</taxon>
        <taxon>Euteleostomi</taxon>
        <taxon>Actinopterygii</taxon>
        <taxon>Neopterygii</taxon>
        <taxon>Teleostei</taxon>
        <taxon>Ostariophysi</taxon>
        <taxon>Cypriniformes</taxon>
        <taxon>Cyprinidae</taxon>
        <taxon>Labeoninae</taxon>
        <taxon>Labeonini</taxon>
        <taxon>Cirrhinus</taxon>
    </lineage>
</organism>
<protein>
    <submittedName>
        <fullName evidence="1">Uncharacterized protein</fullName>
    </submittedName>
</protein>
<proteinExistence type="predicted"/>
<dbReference type="InterPro" id="IPR050951">
    <property type="entry name" value="Retrovirus_Pol_polyprotein"/>
</dbReference>
<gene>
    <name evidence="1" type="ORF">QQF64_018578</name>
</gene>
<sequence length="237" mass="25958">MAKRCLSSFTFHVACRGANLMGLDLLSALGFSLVDSKGAAILTVSTPWQQKWPSLFEGLGCLTAFTHQPLLNPAIKPVIQLLRCIPLALCDGVLTELKQLLDSGIVEPMYESPWVSNLEVAQKKSGALRVCRPVAVNKASDPDPYLRRGLIAPQFSGFICFLKLISTGYLQFLSTPAAETSQAFRVPCRLFRYTRMLLGLSSAPSCFQKIMVSVLAGIPAHPRESRRTPQHCFCSPS</sequence>
<dbReference type="PANTHER" id="PTHR37984">
    <property type="entry name" value="PROTEIN CBG26694"/>
    <property type="match status" value="1"/>
</dbReference>
<keyword evidence="2" id="KW-1185">Reference proteome</keyword>
<comment type="caution">
    <text evidence="1">The sequence shown here is derived from an EMBL/GenBank/DDBJ whole genome shotgun (WGS) entry which is preliminary data.</text>
</comment>
<dbReference type="PANTHER" id="PTHR37984:SF15">
    <property type="entry name" value="INTEGRASE CATALYTIC DOMAIN-CONTAINING PROTEIN"/>
    <property type="match status" value="1"/>
</dbReference>
<dbReference type="Proteomes" id="UP001558613">
    <property type="component" value="Unassembled WGS sequence"/>
</dbReference>
<name>A0ABR3LGI1_9TELE</name>
<reference evidence="1 2" key="1">
    <citation type="submission" date="2023-09" db="EMBL/GenBank/DDBJ databases">
        <authorList>
            <person name="Wang M."/>
        </authorList>
    </citation>
    <scope>NUCLEOTIDE SEQUENCE [LARGE SCALE GENOMIC DNA]</scope>
    <source>
        <strain evidence="1">GT-2023</strain>
        <tissue evidence="1">Liver</tissue>
    </source>
</reference>
<dbReference type="Gene3D" id="3.10.10.10">
    <property type="entry name" value="HIV Type 1 Reverse Transcriptase, subunit A, domain 1"/>
    <property type="match status" value="1"/>
</dbReference>
<evidence type="ECO:0000313" key="2">
    <source>
        <dbReference type="Proteomes" id="UP001558613"/>
    </source>
</evidence>
<dbReference type="SUPFAM" id="SSF56672">
    <property type="entry name" value="DNA/RNA polymerases"/>
    <property type="match status" value="1"/>
</dbReference>
<dbReference type="InterPro" id="IPR043502">
    <property type="entry name" value="DNA/RNA_pol_sf"/>
</dbReference>
<evidence type="ECO:0000313" key="1">
    <source>
        <dbReference type="EMBL" id="KAL1250782.1"/>
    </source>
</evidence>